<comment type="subcellular location">
    <subcellularLocation>
        <location evidence="7">Cytoplasm</location>
    </subcellularLocation>
</comment>
<dbReference type="AlphaFoldDB" id="A0AAW9S4Y6"/>
<evidence type="ECO:0000256" key="7">
    <source>
        <dbReference type="HAMAP-Rule" id="MF_00203"/>
    </source>
</evidence>
<dbReference type="GO" id="GO:0005737">
    <property type="term" value="C:cytoplasm"/>
    <property type="evidence" value="ECO:0007669"/>
    <property type="project" value="UniProtKB-SubCell"/>
</dbReference>
<gene>
    <name evidence="7 10" type="primary">uvrC</name>
    <name evidence="10" type="ORF">AAG747_00875</name>
</gene>
<comment type="similarity">
    <text evidence="7">Belongs to the UvrC family.</text>
</comment>
<dbReference type="InterPro" id="IPR000305">
    <property type="entry name" value="GIY-YIG_endonuc"/>
</dbReference>
<dbReference type="Proteomes" id="UP001403385">
    <property type="component" value="Unassembled WGS sequence"/>
</dbReference>
<dbReference type="EMBL" id="JBDKWZ010000001">
    <property type="protein sequence ID" value="MEN7546438.1"/>
    <property type="molecule type" value="Genomic_DNA"/>
</dbReference>
<evidence type="ECO:0000313" key="11">
    <source>
        <dbReference type="Proteomes" id="UP001403385"/>
    </source>
</evidence>
<evidence type="ECO:0000256" key="5">
    <source>
        <dbReference type="ARBA" id="ARBA00023204"/>
    </source>
</evidence>
<dbReference type="CDD" id="cd10434">
    <property type="entry name" value="GIY-YIG_UvrC_Cho"/>
    <property type="match status" value="1"/>
</dbReference>
<proteinExistence type="inferred from homology"/>
<dbReference type="PANTHER" id="PTHR30562:SF1">
    <property type="entry name" value="UVRABC SYSTEM PROTEIN C"/>
    <property type="match status" value="1"/>
</dbReference>
<comment type="caution">
    <text evidence="10">The sequence shown here is derived from an EMBL/GenBank/DDBJ whole genome shotgun (WGS) entry which is preliminary data.</text>
</comment>
<protein>
    <recommendedName>
        <fullName evidence="7">UvrABC system protein C</fullName>
        <shortName evidence="7">Protein UvrC</shortName>
    </recommendedName>
    <alternativeName>
        <fullName evidence="7">Excinuclease ABC subunit C</fullName>
    </alternativeName>
</protein>
<evidence type="ECO:0000256" key="4">
    <source>
        <dbReference type="ARBA" id="ARBA00022881"/>
    </source>
</evidence>
<evidence type="ECO:0000256" key="6">
    <source>
        <dbReference type="ARBA" id="ARBA00023236"/>
    </source>
</evidence>
<keyword evidence="6 7" id="KW-0742">SOS response</keyword>
<name>A0AAW9S4Y6_9BACT</name>
<dbReference type="SUPFAM" id="SSF46600">
    <property type="entry name" value="C-terminal UvrC-binding domain of UvrB"/>
    <property type="match status" value="1"/>
</dbReference>
<dbReference type="PANTHER" id="PTHR30562">
    <property type="entry name" value="UVRC/OXIDOREDUCTASE"/>
    <property type="match status" value="1"/>
</dbReference>
<dbReference type="FunFam" id="3.40.1440.10:FF:000001">
    <property type="entry name" value="UvrABC system protein C"/>
    <property type="match status" value="1"/>
</dbReference>
<feature type="domain" description="UvrC family homology region profile" evidence="9">
    <location>
        <begin position="337"/>
        <end position="481"/>
    </location>
</feature>
<dbReference type="InterPro" id="IPR050066">
    <property type="entry name" value="UvrABC_protein_C"/>
</dbReference>
<comment type="subunit">
    <text evidence="7">Interacts with UvrB in an incision complex.</text>
</comment>
<dbReference type="InterPro" id="IPR001162">
    <property type="entry name" value="UvrC_RNase_H_dom"/>
</dbReference>
<dbReference type="RefSeq" id="WP_346819225.1">
    <property type="nucleotide sequence ID" value="NZ_JBDKWZ010000001.1"/>
</dbReference>
<keyword evidence="4 7" id="KW-0267">Excision nuclease</keyword>
<dbReference type="PROSITE" id="PS50165">
    <property type="entry name" value="UVRC"/>
    <property type="match status" value="1"/>
</dbReference>
<dbReference type="Pfam" id="PF08459">
    <property type="entry name" value="UvrC_RNaseH_dom"/>
    <property type="match status" value="1"/>
</dbReference>
<dbReference type="InterPro" id="IPR010994">
    <property type="entry name" value="RuvA_2-like"/>
</dbReference>
<dbReference type="GO" id="GO:0003677">
    <property type="term" value="F:DNA binding"/>
    <property type="evidence" value="ECO:0007669"/>
    <property type="project" value="UniProtKB-UniRule"/>
</dbReference>
<feature type="domain" description="GIY-YIG" evidence="8">
    <location>
        <begin position="16"/>
        <end position="95"/>
    </location>
</feature>
<accession>A0AAW9S4Y6</accession>
<dbReference type="PROSITE" id="PS50164">
    <property type="entry name" value="GIY_YIG"/>
    <property type="match status" value="1"/>
</dbReference>
<dbReference type="NCBIfam" id="TIGR00194">
    <property type="entry name" value="uvrC"/>
    <property type="match status" value="1"/>
</dbReference>
<dbReference type="GO" id="GO:0006289">
    <property type="term" value="P:nucleotide-excision repair"/>
    <property type="evidence" value="ECO:0007669"/>
    <property type="project" value="UniProtKB-UniRule"/>
</dbReference>
<dbReference type="GO" id="GO:0009380">
    <property type="term" value="C:excinuclease repair complex"/>
    <property type="evidence" value="ECO:0007669"/>
    <property type="project" value="InterPro"/>
</dbReference>
<dbReference type="Gene3D" id="1.10.150.20">
    <property type="entry name" value="5' to 3' exonuclease, C-terminal subdomain"/>
    <property type="match status" value="1"/>
</dbReference>
<organism evidence="10 11">
    <name type="scientific">Rapidithrix thailandica</name>
    <dbReference type="NCBI Taxonomy" id="413964"/>
    <lineage>
        <taxon>Bacteria</taxon>
        <taxon>Pseudomonadati</taxon>
        <taxon>Bacteroidota</taxon>
        <taxon>Cytophagia</taxon>
        <taxon>Cytophagales</taxon>
        <taxon>Flammeovirgaceae</taxon>
        <taxon>Rapidithrix</taxon>
    </lineage>
</organism>
<keyword evidence="5 7" id="KW-0234">DNA repair</keyword>
<evidence type="ECO:0000313" key="10">
    <source>
        <dbReference type="EMBL" id="MEN7546438.1"/>
    </source>
</evidence>
<dbReference type="GO" id="GO:0009381">
    <property type="term" value="F:excinuclease ABC activity"/>
    <property type="evidence" value="ECO:0007669"/>
    <property type="project" value="UniProtKB-UniRule"/>
</dbReference>
<dbReference type="Pfam" id="PF22920">
    <property type="entry name" value="UvrC_RNaseH"/>
    <property type="match status" value="1"/>
</dbReference>
<dbReference type="SUPFAM" id="SSF47781">
    <property type="entry name" value="RuvA domain 2-like"/>
    <property type="match status" value="1"/>
</dbReference>
<dbReference type="InterPro" id="IPR036876">
    <property type="entry name" value="UVR_dom_sf"/>
</dbReference>
<reference evidence="10 11" key="1">
    <citation type="submission" date="2024-04" db="EMBL/GenBank/DDBJ databases">
        <title>Novel genus in family Flammeovirgaceae.</title>
        <authorList>
            <person name="Nguyen T.H."/>
            <person name="Vuong T.Q."/>
            <person name="Le H."/>
            <person name="Kim S.-G."/>
        </authorList>
    </citation>
    <scope>NUCLEOTIDE SEQUENCE [LARGE SCALE GENOMIC DNA]</scope>
    <source>
        <strain evidence="10 11">JCM 23209</strain>
    </source>
</reference>
<dbReference type="Gene3D" id="3.30.420.340">
    <property type="entry name" value="UvrC, RNAse H endonuclease domain"/>
    <property type="match status" value="1"/>
</dbReference>
<keyword evidence="2 7" id="KW-0227">DNA damage</keyword>
<evidence type="ECO:0000256" key="1">
    <source>
        <dbReference type="ARBA" id="ARBA00022490"/>
    </source>
</evidence>
<dbReference type="FunFam" id="3.30.420.340:FF:000001">
    <property type="entry name" value="UvrABC system protein C"/>
    <property type="match status" value="1"/>
</dbReference>
<dbReference type="SUPFAM" id="SSF82771">
    <property type="entry name" value="GIY-YIG endonuclease"/>
    <property type="match status" value="1"/>
</dbReference>
<dbReference type="InterPro" id="IPR047296">
    <property type="entry name" value="GIY-YIG_UvrC_Cho"/>
</dbReference>
<keyword evidence="11" id="KW-1185">Reference proteome</keyword>
<evidence type="ECO:0000259" key="9">
    <source>
        <dbReference type="PROSITE" id="PS50165"/>
    </source>
</evidence>
<dbReference type="HAMAP" id="MF_00203">
    <property type="entry name" value="UvrC"/>
    <property type="match status" value="1"/>
</dbReference>
<keyword evidence="3 7" id="KW-0228">DNA excision</keyword>
<dbReference type="Pfam" id="PF01541">
    <property type="entry name" value="GIY-YIG"/>
    <property type="match status" value="1"/>
</dbReference>
<comment type="function">
    <text evidence="7">The UvrABC repair system catalyzes the recognition and processing of DNA lesions. UvrC both incises the 5' and 3' sides of the lesion. The N-terminal half is responsible for the 3' incision and the C-terminal half is responsible for the 5' incision.</text>
</comment>
<dbReference type="InterPro" id="IPR038476">
    <property type="entry name" value="UvrC_RNase_H_dom_sf"/>
</dbReference>
<evidence type="ECO:0000259" key="8">
    <source>
        <dbReference type="PROSITE" id="PS50164"/>
    </source>
</evidence>
<evidence type="ECO:0000256" key="2">
    <source>
        <dbReference type="ARBA" id="ARBA00022763"/>
    </source>
</evidence>
<dbReference type="Gene3D" id="3.40.1440.10">
    <property type="entry name" value="GIY-YIG endonuclease"/>
    <property type="match status" value="1"/>
</dbReference>
<dbReference type="Pfam" id="PF14520">
    <property type="entry name" value="HHH_5"/>
    <property type="match status" value="1"/>
</dbReference>
<dbReference type="GO" id="GO:0009432">
    <property type="term" value="P:SOS response"/>
    <property type="evidence" value="ECO:0007669"/>
    <property type="project" value="UniProtKB-UniRule"/>
</dbReference>
<dbReference type="InterPro" id="IPR004791">
    <property type="entry name" value="UvrC"/>
</dbReference>
<dbReference type="SMART" id="SM00465">
    <property type="entry name" value="GIYc"/>
    <property type="match status" value="1"/>
</dbReference>
<dbReference type="InterPro" id="IPR035901">
    <property type="entry name" value="GIY-YIG_endonuc_sf"/>
</dbReference>
<sequence length="602" mass="69594">MTYQEKLRAIIEKLPKEPGVYKYLNEEDKIIYVGKAKALKNRVSSYFNKDSSLNRKTRKLVSEIRDIEYVVVDTEYDALLLENNLIKKLQPKYNILLKDDKTYPFICVTNEPFPRIFPTRNIQDKRHRYFGPYASVRIMHAILELFKDLYTLRTCQLSLTEKNIQEGKFKVCLEYHIKNCQGPCEGLQSEADYLEDIRQAVDILKGKISPVKQYFKEKMTHAAGQMDFENAQRYKEKLEALDKFQEKSLVTNPKITDTDVFTIISEENYAYINFIKIINGCINQTKSLEVKKKLGEEDVEILEQVIVDTREQYGKQSQRILTNIDSLEGIQFDVAVVKLPKIGDLKKLVELSLKNVMYFKKDRQTARLSRQNANQKNQVLIQLKNDLNLTELPKHIECFDNSNIQGTNPVASMVCFKDGKPAKKEYRHFKIKTVVGPDDFASMHEVVTRRYKRLITEQKPLPDLIVIDGGKGQLNAAYRALQELGIRKDVPVVGIAKRLEEIYYPHDQLPLHIHKKSPALALLQHLRNEAHRFAITFHRDLRSKNSLNTQLEEIPGIGTSTVQKLLTEFKSVKKLKEAAPSEIEQLIGKHKAQILLNGLKKD</sequence>
<keyword evidence="1 7" id="KW-0963">Cytoplasm</keyword>
<evidence type="ECO:0000256" key="3">
    <source>
        <dbReference type="ARBA" id="ARBA00022769"/>
    </source>
</evidence>